<dbReference type="STRING" id="1514971.AUR64_06320"/>
<dbReference type="RefSeq" id="WP_058580601.1">
    <property type="nucleotide sequence ID" value="NZ_LOPU01000016.1"/>
</dbReference>
<dbReference type="Proteomes" id="UP000054387">
    <property type="component" value="Unassembled WGS sequence"/>
</dbReference>
<name>A0A0W1RB92_9EURY</name>
<dbReference type="AlphaFoldDB" id="A0A0W1RB92"/>
<dbReference type="OrthoDB" id="14749at2157"/>
<dbReference type="CDD" id="cd00577">
    <property type="entry name" value="PCNA"/>
    <property type="match status" value="1"/>
</dbReference>
<accession>A0A0W1RB92</accession>
<dbReference type="PANTHER" id="PTHR11352:SF0">
    <property type="entry name" value="PROLIFERATING CELL NUCLEAR ANTIGEN"/>
    <property type="match status" value="1"/>
</dbReference>
<comment type="similarity">
    <text evidence="3">Belongs to the PCNA family.</text>
</comment>
<sequence>MFTAVASADTLSKTLSPVGTLVDECRIHLDAEGLRISAMDPATVGVVELSLDRRAFESYEADGGVVGVDVERLDDVVGMANSDDLVHLELDEETRQLRIRIGGLEYTLALVDPDVVRQEPDLDALELPASAVVEGRQFDQAIRAAEMVSTHVAVGVDEGEEQLYVDAEGDMDTVHYELDDDDLVDLDVAPAHSLFSLDYLADMNRVVPTDTELTLELGEEFPMRLSYEFADGTGEVLYFLAPRIQNR</sequence>
<evidence type="ECO:0000256" key="1">
    <source>
        <dbReference type="ARBA" id="ARBA00022705"/>
    </source>
</evidence>
<organism evidence="5 6">
    <name type="scientific">Haloprofundus marisrubri</name>
    <dbReference type="NCBI Taxonomy" id="1514971"/>
    <lineage>
        <taxon>Archaea</taxon>
        <taxon>Methanobacteriati</taxon>
        <taxon>Methanobacteriota</taxon>
        <taxon>Stenosarchaea group</taxon>
        <taxon>Halobacteria</taxon>
        <taxon>Halobacteriales</taxon>
        <taxon>Haloferacaceae</taxon>
        <taxon>Haloprofundus</taxon>
    </lineage>
</organism>
<feature type="domain" description="Proliferating cell nuclear antigen PCNA N-terminal" evidence="4">
    <location>
        <begin position="7"/>
        <end position="97"/>
    </location>
</feature>
<reference evidence="5 6" key="1">
    <citation type="submission" date="2015-12" db="EMBL/GenBank/DDBJ databases">
        <title>Haloprofundus marisrubri gen. nov., sp. nov., an extremely halophilic archaeon isolated from the Discovery deep brine-seawater interface in the Red Sea.</title>
        <authorList>
            <person name="Zhang G."/>
            <person name="Stingl U."/>
            <person name="Rashid M."/>
        </authorList>
    </citation>
    <scope>NUCLEOTIDE SEQUENCE [LARGE SCALE GENOMIC DNA]</scope>
    <source>
        <strain evidence="5 6">SB9</strain>
    </source>
</reference>
<evidence type="ECO:0000256" key="3">
    <source>
        <dbReference type="HAMAP-Rule" id="MF_00317"/>
    </source>
</evidence>
<dbReference type="HAMAP" id="MF_00317">
    <property type="entry name" value="DNApol_clamp_arch"/>
    <property type="match status" value="1"/>
</dbReference>
<keyword evidence="1 3" id="KW-0235">DNA replication</keyword>
<dbReference type="PANTHER" id="PTHR11352">
    <property type="entry name" value="PROLIFERATING CELL NUCLEAR ANTIGEN"/>
    <property type="match status" value="1"/>
</dbReference>
<dbReference type="GO" id="GO:0006275">
    <property type="term" value="P:regulation of DNA replication"/>
    <property type="evidence" value="ECO:0007669"/>
    <property type="project" value="UniProtKB-UniRule"/>
</dbReference>
<protein>
    <recommendedName>
        <fullName evidence="3">DNA polymerase sliding clamp</fullName>
    </recommendedName>
    <alternativeName>
        <fullName evidence="3">Proliferating cell nuclear antigen homolog</fullName>
        <shortName evidence="3">PCNA</shortName>
    </alternativeName>
</protein>
<keyword evidence="6" id="KW-1185">Reference proteome</keyword>
<dbReference type="Gene3D" id="3.70.10.10">
    <property type="match status" value="1"/>
</dbReference>
<dbReference type="Pfam" id="PF00705">
    <property type="entry name" value="PCNA_N"/>
    <property type="match status" value="1"/>
</dbReference>
<comment type="caution">
    <text evidence="5">The sequence shown here is derived from an EMBL/GenBank/DDBJ whole genome shotgun (WGS) entry which is preliminary data.</text>
</comment>
<dbReference type="SUPFAM" id="SSF55979">
    <property type="entry name" value="DNA clamp"/>
    <property type="match status" value="2"/>
</dbReference>
<dbReference type="PRINTS" id="PR00339">
    <property type="entry name" value="PCNACYCLIN"/>
</dbReference>
<evidence type="ECO:0000313" key="6">
    <source>
        <dbReference type="Proteomes" id="UP000054387"/>
    </source>
</evidence>
<dbReference type="InterPro" id="IPR022648">
    <property type="entry name" value="Pr_cel_nuc_antig_N"/>
</dbReference>
<dbReference type="GO" id="GO:0006272">
    <property type="term" value="P:leading strand elongation"/>
    <property type="evidence" value="ECO:0007669"/>
    <property type="project" value="TreeGrafter"/>
</dbReference>
<keyword evidence="2 3" id="KW-0238">DNA-binding</keyword>
<dbReference type="GO" id="GO:0030337">
    <property type="term" value="F:DNA polymerase processivity factor activity"/>
    <property type="evidence" value="ECO:0007669"/>
    <property type="project" value="UniProtKB-UniRule"/>
</dbReference>
<dbReference type="InterPro" id="IPR000730">
    <property type="entry name" value="Pr_cel_nuc_antig"/>
</dbReference>
<comment type="subunit">
    <text evidence="3">Homotrimer. The subunits circularize to form a toroid; DNA passes through its center. Replication factor C (RFC) is required to load the toroid on the DNA.</text>
</comment>
<evidence type="ECO:0000256" key="2">
    <source>
        <dbReference type="ARBA" id="ARBA00023125"/>
    </source>
</evidence>
<dbReference type="GO" id="GO:0003677">
    <property type="term" value="F:DNA binding"/>
    <property type="evidence" value="ECO:0007669"/>
    <property type="project" value="UniProtKB-UniRule"/>
</dbReference>
<dbReference type="EMBL" id="LOPU01000016">
    <property type="protein sequence ID" value="KTG10803.1"/>
    <property type="molecule type" value="Genomic_DNA"/>
</dbReference>
<evidence type="ECO:0000313" key="5">
    <source>
        <dbReference type="EMBL" id="KTG10803.1"/>
    </source>
</evidence>
<proteinExistence type="inferred from homology"/>
<dbReference type="InterPro" id="IPR046938">
    <property type="entry name" value="DNA_clamp_sf"/>
</dbReference>
<gene>
    <name evidence="3" type="primary">pcn</name>
    <name evidence="5" type="ORF">AUR64_06320</name>
</gene>
<evidence type="ECO:0000259" key="4">
    <source>
        <dbReference type="Pfam" id="PF00705"/>
    </source>
</evidence>
<dbReference type="NCBIfam" id="NF002222">
    <property type="entry name" value="PRK01115.1-5"/>
    <property type="match status" value="1"/>
</dbReference>
<comment type="function">
    <text evidence="3">Sliding clamp subunit that acts as a moving platform for DNA processing. Responsible for tethering the catalytic subunit of DNA polymerase and other proteins to DNA during high-speed replication.</text>
</comment>